<feature type="region of interest" description="Disordered" evidence="1">
    <location>
        <begin position="104"/>
        <end position="173"/>
    </location>
</feature>
<feature type="region of interest" description="Disordered" evidence="1">
    <location>
        <begin position="23"/>
        <end position="80"/>
    </location>
</feature>
<evidence type="ECO:0000256" key="1">
    <source>
        <dbReference type="SAM" id="MobiDB-lite"/>
    </source>
</evidence>
<dbReference type="Proteomes" id="UP000183832">
    <property type="component" value="Unassembled WGS sequence"/>
</dbReference>
<gene>
    <name evidence="2" type="ORF">CLUMA_CG018473</name>
</gene>
<feature type="compositionally biased region" description="Basic and acidic residues" evidence="1">
    <location>
        <begin position="150"/>
        <end position="160"/>
    </location>
</feature>
<reference evidence="2 3" key="1">
    <citation type="submission" date="2015-04" db="EMBL/GenBank/DDBJ databases">
        <authorList>
            <person name="Syromyatnikov M.Y."/>
            <person name="Popov V.N."/>
        </authorList>
    </citation>
    <scope>NUCLEOTIDE SEQUENCE [LARGE SCALE GENOMIC DNA]</scope>
</reference>
<protein>
    <submittedName>
        <fullName evidence="2">CLUMA_CG018473, isoform A</fullName>
    </submittedName>
</protein>
<feature type="compositionally biased region" description="Low complexity" evidence="1">
    <location>
        <begin position="161"/>
        <end position="173"/>
    </location>
</feature>
<sequence>MNDTEFHRATLAEKEVNTLKEQLTSTATSKTQTNTTLSNSTTTTTITQNGTSPPSPSTTPLSLLSDNNDNHNTSNKLLNNNSIKSCHLDDENMDKKLNDVNEMIDNNHEDDDDVKEETNHCTSNRSTPTSEKEKNVEDDDMVDNDDENATESHDNGDRCSVKSGNVNNNNSVSTRTMAEELALKDKESTDVTQIEGEKVLVDTSIQ</sequence>
<evidence type="ECO:0000313" key="2">
    <source>
        <dbReference type="EMBL" id="CRL05431.1"/>
    </source>
</evidence>
<accession>A0A1J1IZ55</accession>
<feature type="compositionally biased region" description="Polar residues" evidence="1">
    <location>
        <begin position="120"/>
        <end position="129"/>
    </location>
</feature>
<evidence type="ECO:0000313" key="3">
    <source>
        <dbReference type="Proteomes" id="UP000183832"/>
    </source>
</evidence>
<name>A0A1J1IZ55_9DIPT</name>
<feature type="compositionally biased region" description="Acidic residues" evidence="1">
    <location>
        <begin position="136"/>
        <end position="149"/>
    </location>
</feature>
<dbReference type="AlphaFoldDB" id="A0A1J1IZ55"/>
<proteinExistence type="predicted"/>
<dbReference type="EMBL" id="CVRI01000064">
    <property type="protein sequence ID" value="CRL05431.1"/>
    <property type="molecule type" value="Genomic_DNA"/>
</dbReference>
<keyword evidence="3" id="KW-1185">Reference proteome</keyword>
<organism evidence="2 3">
    <name type="scientific">Clunio marinus</name>
    <dbReference type="NCBI Taxonomy" id="568069"/>
    <lineage>
        <taxon>Eukaryota</taxon>
        <taxon>Metazoa</taxon>
        <taxon>Ecdysozoa</taxon>
        <taxon>Arthropoda</taxon>
        <taxon>Hexapoda</taxon>
        <taxon>Insecta</taxon>
        <taxon>Pterygota</taxon>
        <taxon>Neoptera</taxon>
        <taxon>Endopterygota</taxon>
        <taxon>Diptera</taxon>
        <taxon>Nematocera</taxon>
        <taxon>Chironomoidea</taxon>
        <taxon>Chironomidae</taxon>
        <taxon>Clunio</taxon>
    </lineage>
</organism>